<dbReference type="EMBL" id="SAXY01000044">
    <property type="protein sequence ID" value="TXJ41442.1"/>
    <property type="molecule type" value="Genomic_DNA"/>
</dbReference>
<dbReference type="InterPro" id="IPR027417">
    <property type="entry name" value="P-loop_NTPase"/>
</dbReference>
<evidence type="ECO:0000313" key="1">
    <source>
        <dbReference type="EMBL" id="TXJ41442.1"/>
    </source>
</evidence>
<evidence type="ECO:0000313" key="2">
    <source>
        <dbReference type="Proteomes" id="UP000323176"/>
    </source>
</evidence>
<organism evidence="1 2">
    <name type="scientific">Brachyspira pilosicoli</name>
    <name type="common">Serpulina pilosicoli</name>
    <dbReference type="NCBI Taxonomy" id="52584"/>
    <lineage>
        <taxon>Bacteria</taxon>
        <taxon>Pseudomonadati</taxon>
        <taxon>Spirochaetota</taxon>
        <taxon>Spirochaetia</taxon>
        <taxon>Brachyspirales</taxon>
        <taxon>Brachyspiraceae</taxon>
        <taxon>Brachyspira</taxon>
    </lineage>
</organism>
<dbReference type="SUPFAM" id="SSF52540">
    <property type="entry name" value="P-loop containing nucleoside triphosphate hydrolases"/>
    <property type="match status" value="1"/>
</dbReference>
<gene>
    <name evidence="1" type="ORF">EPJ72_06990</name>
</gene>
<reference evidence="1 2" key="1">
    <citation type="journal article" date="1992" name="Lakartidningen">
        <title>[Penicillin V and not amoxicillin is the first choice preparation in acute otitis].</title>
        <authorList>
            <person name="Kamme C."/>
            <person name="Lundgren K."/>
            <person name="Prellner K."/>
        </authorList>
    </citation>
    <scope>NUCLEOTIDE SEQUENCE [LARGE SCALE GENOMIC DNA]</scope>
    <source>
        <strain evidence="1 2">PC5538III-hc</strain>
    </source>
</reference>
<dbReference type="OrthoDB" id="9779501at2"/>
<name>A0A5C8EX25_BRAPL</name>
<protein>
    <submittedName>
        <fullName evidence="1">ATP/GTP-binding protein</fullName>
    </submittedName>
</protein>
<proteinExistence type="predicted"/>
<comment type="caution">
    <text evidence="1">The sequence shown here is derived from an EMBL/GenBank/DDBJ whole genome shotgun (WGS) entry which is preliminary data.</text>
</comment>
<dbReference type="AlphaFoldDB" id="A0A5C8EX25"/>
<dbReference type="Gene3D" id="3.40.50.300">
    <property type="entry name" value="P-loop containing nucleotide triphosphate hydrolases"/>
    <property type="match status" value="1"/>
</dbReference>
<sequence length="226" mass="25327">MNIKNNRVTIICGHYGVGKTTFSINYAIYLKNKTDKQIYIADLDVVNPYFRSREHAQNLKDKNIKIIGSYLPQSGSDLPAVSAEVYSIFNNKDIIGIIDMGGNSVGSLSFATFRECVQTDETDIFFVLNANRKENSTFELALGHLISIEATLALNVTGIVNNTHLMNDTTLEDIIKGEEIAEKISKEKNIDVVCSCVNSNFIKQNIKTRYQLFNIEYDIKNIGNVV</sequence>
<dbReference type="Proteomes" id="UP000323176">
    <property type="component" value="Unassembled WGS sequence"/>
</dbReference>
<accession>A0A5C8EX25</accession>